<dbReference type="SUPFAM" id="SSF53850">
    <property type="entry name" value="Periplasmic binding protein-like II"/>
    <property type="match status" value="1"/>
</dbReference>
<keyword evidence="3 4" id="KW-0732">Signal</keyword>
<organism evidence="6 7">
    <name type="scientific">Corynebacterium lactis RW2-5</name>
    <dbReference type="NCBI Taxonomy" id="1408189"/>
    <lineage>
        <taxon>Bacteria</taxon>
        <taxon>Bacillati</taxon>
        <taxon>Actinomycetota</taxon>
        <taxon>Actinomycetes</taxon>
        <taxon>Mycobacteriales</taxon>
        <taxon>Corynebacteriaceae</taxon>
        <taxon>Corynebacterium</taxon>
    </lineage>
</organism>
<evidence type="ECO:0000256" key="3">
    <source>
        <dbReference type="ARBA" id="ARBA00022729"/>
    </source>
</evidence>
<dbReference type="RefSeq" id="WP_053412246.1">
    <property type="nucleotide sequence ID" value="NZ_CP006841.1"/>
</dbReference>
<feature type="chain" id="PRO_5005477257" evidence="4">
    <location>
        <begin position="25"/>
        <end position="508"/>
    </location>
</feature>
<evidence type="ECO:0000256" key="2">
    <source>
        <dbReference type="ARBA" id="ARBA00022448"/>
    </source>
</evidence>
<dbReference type="PANTHER" id="PTHR30290:SF9">
    <property type="entry name" value="OLIGOPEPTIDE-BINDING PROTEIN APPA"/>
    <property type="match status" value="1"/>
</dbReference>
<dbReference type="GO" id="GO:0015833">
    <property type="term" value="P:peptide transport"/>
    <property type="evidence" value="ECO:0007669"/>
    <property type="project" value="TreeGrafter"/>
</dbReference>
<dbReference type="AlphaFoldDB" id="A0A0K2H0C7"/>
<accession>A0A0K2H0C7</accession>
<dbReference type="PIRSF" id="PIRSF002741">
    <property type="entry name" value="MppA"/>
    <property type="match status" value="1"/>
</dbReference>
<reference evidence="6 7" key="1">
    <citation type="submission" date="2013-10" db="EMBL/GenBank/DDBJ databases">
        <title>Complete genome sequence of Corynebacterium lactis DSM 45799(T), isolated from raw cow milk.</title>
        <authorList>
            <person name="Ruckert C."/>
            <person name="Albersmeier A."/>
            <person name="Lipski A."/>
            <person name="Kalinowski J."/>
        </authorList>
    </citation>
    <scope>NUCLEOTIDE SEQUENCE [LARGE SCALE GENOMIC DNA]</scope>
    <source>
        <strain evidence="6 7">RW2-5</strain>
    </source>
</reference>
<dbReference type="Pfam" id="PF00496">
    <property type="entry name" value="SBP_bac_5"/>
    <property type="match status" value="1"/>
</dbReference>
<feature type="signal peptide" evidence="4">
    <location>
        <begin position="1"/>
        <end position="24"/>
    </location>
</feature>
<dbReference type="InterPro" id="IPR000914">
    <property type="entry name" value="SBP_5_dom"/>
</dbReference>
<feature type="domain" description="Solute-binding protein family 5" evidence="5">
    <location>
        <begin position="88"/>
        <end position="398"/>
    </location>
</feature>
<proteinExistence type="inferred from homology"/>
<name>A0A0K2H0C7_9CORY</name>
<protein>
    <submittedName>
        <fullName evidence="6">ABC transporter substrate-binding protein</fullName>
    </submittedName>
</protein>
<evidence type="ECO:0000313" key="6">
    <source>
        <dbReference type="EMBL" id="ALA67495.1"/>
    </source>
</evidence>
<dbReference type="Gene3D" id="3.10.105.10">
    <property type="entry name" value="Dipeptide-binding Protein, Domain 3"/>
    <property type="match status" value="1"/>
</dbReference>
<gene>
    <name evidence="6" type="ORF">CLAC_06835</name>
</gene>
<dbReference type="OrthoDB" id="9046151at2"/>
<dbReference type="PANTHER" id="PTHR30290">
    <property type="entry name" value="PERIPLASMIC BINDING COMPONENT OF ABC TRANSPORTER"/>
    <property type="match status" value="1"/>
</dbReference>
<dbReference type="InterPro" id="IPR039424">
    <property type="entry name" value="SBP_5"/>
</dbReference>
<comment type="similarity">
    <text evidence="1">Belongs to the bacterial solute-binding protein 5 family.</text>
</comment>
<evidence type="ECO:0000256" key="4">
    <source>
        <dbReference type="SAM" id="SignalP"/>
    </source>
</evidence>
<dbReference type="STRING" id="1408189.CLAC_06835"/>
<dbReference type="Gene3D" id="3.40.190.10">
    <property type="entry name" value="Periplasmic binding protein-like II"/>
    <property type="match status" value="1"/>
</dbReference>
<dbReference type="GO" id="GO:0042597">
    <property type="term" value="C:periplasmic space"/>
    <property type="evidence" value="ECO:0007669"/>
    <property type="project" value="UniProtKB-ARBA"/>
</dbReference>
<evidence type="ECO:0000313" key="7">
    <source>
        <dbReference type="Proteomes" id="UP000058446"/>
    </source>
</evidence>
<keyword evidence="7" id="KW-1185">Reference proteome</keyword>
<dbReference type="PROSITE" id="PS51257">
    <property type="entry name" value="PROKAR_LIPOPROTEIN"/>
    <property type="match status" value="1"/>
</dbReference>
<dbReference type="InterPro" id="IPR030678">
    <property type="entry name" value="Peptide/Ni-bd"/>
</dbReference>
<dbReference type="Proteomes" id="UP000058446">
    <property type="component" value="Chromosome"/>
</dbReference>
<evidence type="ECO:0000256" key="1">
    <source>
        <dbReference type="ARBA" id="ARBA00005695"/>
    </source>
</evidence>
<dbReference type="GO" id="GO:1904680">
    <property type="term" value="F:peptide transmembrane transporter activity"/>
    <property type="evidence" value="ECO:0007669"/>
    <property type="project" value="TreeGrafter"/>
</dbReference>
<dbReference type="GO" id="GO:0043190">
    <property type="term" value="C:ATP-binding cassette (ABC) transporter complex"/>
    <property type="evidence" value="ECO:0007669"/>
    <property type="project" value="InterPro"/>
</dbReference>
<dbReference type="KEGG" id="clw:CLAC_06835"/>
<dbReference type="EMBL" id="CP006841">
    <property type="protein sequence ID" value="ALA67495.1"/>
    <property type="molecule type" value="Genomic_DNA"/>
</dbReference>
<sequence length="508" mass="53517">MRRREFLKFLATATTVAVATPVVAACSSSTESGKASAGADGKALDTLRIAALGGPGENLNISEAMSTATWAALYAVYESLVIAGADQPTMQLAASATPNADATVWTIKIREGATFSDGSPVTAEDVLASIKHVKDNPMHGMSYADVNLDASKATDTATVEIALDRPRADFVASVLGLNSLVYKAGDPSKGVGSGPYVVESGDSGQGWKFTANEHYPADMRVSDSLEIQVIADAQARLRAVESGAVDLAMDLPATAKRSLRGAEVWSPGAADSKGLLFILNTKVAPFNDPEVRRAMKMALDRSALADAALDGTGTPGADVPGLGFADYPESLPEAKFDKEAARKVFQDKGVKKLTLVTADFTPGMNDGADLAARQLKDLGVDVKVEKRDPTTYYSDMDALKKLPFFASYFVNRSLTSALPFLTGSQAMLNLSGFGTGGDWDQRLEKLQAETDADARAEQLKSLARTMQEDGGELLWAYANEIHGRAAGVPDMPVSQSVPVAVSLPPASK</sequence>
<dbReference type="PATRIC" id="fig|1408189.4.peg.1363"/>
<evidence type="ECO:0000259" key="5">
    <source>
        <dbReference type="Pfam" id="PF00496"/>
    </source>
</evidence>
<keyword evidence="2" id="KW-0813">Transport</keyword>